<name>A0A523UP17_UNCT6</name>
<protein>
    <submittedName>
        <fullName evidence="5">XRE family transcriptional regulator</fullName>
    </submittedName>
</protein>
<keyword evidence="2" id="KW-0238">DNA-binding</keyword>
<dbReference type="AlphaFoldDB" id="A0A523UP17"/>
<evidence type="ECO:0000256" key="2">
    <source>
        <dbReference type="ARBA" id="ARBA00023125"/>
    </source>
</evidence>
<dbReference type="SMART" id="SM00530">
    <property type="entry name" value="HTH_XRE"/>
    <property type="match status" value="1"/>
</dbReference>
<dbReference type="SUPFAM" id="SSF47413">
    <property type="entry name" value="lambda repressor-like DNA-binding domains"/>
    <property type="match status" value="1"/>
</dbReference>
<dbReference type="Gene3D" id="1.10.260.40">
    <property type="entry name" value="lambda repressor-like DNA-binding domains"/>
    <property type="match status" value="1"/>
</dbReference>
<dbReference type="InterPro" id="IPR050807">
    <property type="entry name" value="TransReg_Diox_bact_type"/>
</dbReference>
<gene>
    <name evidence="5" type="ORF">E3J62_10805</name>
</gene>
<evidence type="ECO:0000259" key="4">
    <source>
        <dbReference type="PROSITE" id="PS50943"/>
    </source>
</evidence>
<evidence type="ECO:0000256" key="1">
    <source>
        <dbReference type="ARBA" id="ARBA00023015"/>
    </source>
</evidence>
<dbReference type="GO" id="GO:0005829">
    <property type="term" value="C:cytosol"/>
    <property type="evidence" value="ECO:0007669"/>
    <property type="project" value="TreeGrafter"/>
</dbReference>
<dbReference type="EMBL" id="SOJN01000130">
    <property type="protein sequence ID" value="TET44292.1"/>
    <property type="molecule type" value="Genomic_DNA"/>
</dbReference>
<organism evidence="5 6">
    <name type="scientific">candidate division TA06 bacterium</name>
    <dbReference type="NCBI Taxonomy" id="2250710"/>
    <lineage>
        <taxon>Bacteria</taxon>
        <taxon>Bacteria division TA06</taxon>
    </lineage>
</organism>
<evidence type="ECO:0000256" key="3">
    <source>
        <dbReference type="ARBA" id="ARBA00023163"/>
    </source>
</evidence>
<dbReference type="PANTHER" id="PTHR46797:SF23">
    <property type="entry name" value="HTH-TYPE TRANSCRIPTIONAL REGULATOR SUTR"/>
    <property type="match status" value="1"/>
</dbReference>
<dbReference type="Pfam" id="PF01381">
    <property type="entry name" value="HTH_3"/>
    <property type="match status" value="1"/>
</dbReference>
<dbReference type="CDD" id="cd00093">
    <property type="entry name" value="HTH_XRE"/>
    <property type="match status" value="1"/>
</dbReference>
<dbReference type="GO" id="GO:0003700">
    <property type="term" value="F:DNA-binding transcription factor activity"/>
    <property type="evidence" value="ECO:0007669"/>
    <property type="project" value="TreeGrafter"/>
</dbReference>
<comment type="caution">
    <text evidence="5">The sequence shown here is derived from an EMBL/GenBank/DDBJ whole genome shotgun (WGS) entry which is preliminary data.</text>
</comment>
<sequence length="70" mass="8079">MAEINERVGHKIRRLRREMGWSQEQLAFEAGLHRAYIGQIERGEKDIGLKNLEKIAKALDVPTNHLLESN</sequence>
<dbReference type="InterPro" id="IPR001387">
    <property type="entry name" value="Cro/C1-type_HTH"/>
</dbReference>
<feature type="domain" description="HTH cro/C1-type" evidence="4">
    <location>
        <begin position="12"/>
        <end position="66"/>
    </location>
</feature>
<dbReference type="InterPro" id="IPR010982">
    <property type="entry name" value="Lambda_DNA-bd_dom_sf"/>
</dbReference>
<evidence type="ECO:0000313" key="6">
    <source>
        <dbReference type="Proteomes" id="UP000315525"/>
    </source>
</evidence>
<dbReference type="PANTHER" id="PTHR46797">
    <property type="entry name" value="HTH-TYPE TRANSCRIPTIONAL REGULATOR"/>
    <property type="match status" value="1"/>
</dbReference>
<dbReference type="Proteomes" id="UP000315525">
    <property type="component" value="Unassembled WGS sequence"/>
</dbReference>
<reference evidence="5 6" key="1">
    <citation type="submission" date="2019-03" db="EMBL/GenBank/DDBJ databases">
        <title>Metabolic potential of uncultured bacteria and archaea associated with petroleum seepage in deep-sea sediments.</title>
        <authorList>
            <person name="Dong X."/>
            <person name="Hubert C."/>
        </authorList>
    </citation>
    <scope>NUCLEOTIDE SEQUENCE [LARGE SCALE GENOMIC DNA]</scope>
    <source>
        <strain evidence="5">E44_bin18</strain>
    </source>
</reference>
<dbReference type="PROSITE" id="PS50943">
    <property type="entry name" value="HTH_CROC1"/>
    <property type="match status" value="1"/>
</dbReference>
<proteinExistence type="predicted"/>
<accession>A0A523UP17</accession>
<keyword evidence="3" id="KW-0804">Transcription</keyword>
<dbReference type="GO" id="GO:0003677">
    <property type="term" value="F:DNA binding"/>
    <property type="evidence" value="ECO:0007669"/>
    <property type="project" value="UniProtKB-KW"/>
</dbReference>
<keyword evidence="1" id="KW-0805">Transcription regulation</keyword>
<evidence type="ECO:0000313" key="5">
    <source>
        <dbReference type="EMBL" id="TET44292.1"/>
    </source>
</evidence>